<evidence type="ECO:0000256" key="9">
    <source>
        <dbReference type="PROSITE-ProRule" id="PRU10141"/>
    </source>
</evidence>
<keyword evidence="2" id="KW-0723">Serine/threonine-protein kinase</keyword>
<dbReference type="EMBL" id="JH711586">
    <property type="protein sequence ID" value="EIW76188.1"/>
    <property type="molecule type" value="Genomic_DNA"/>
</dbReference>
<feature type="binding site" evidence="9">
    <location>
        <position position="361"/>
    </location>
    <ligand>
        <name>ATP</name>
        <dbReference type="ChEBI" id="CHEBI:30616"/>
    </ligand>
</feature>
<dbReference type="GO" id="GO:0035556">
    <property type="term" value="P:intracellular signal transduction"/>
    <property type="evidence" value="ECO:0007669"/>
    <property type="project" value="TreeGrafter"/>
</dbReference>
<keyword evidence="3" id="KW-0808">Transferase</keyword>
<evidence type="ECO:0000256" key="8">
    <source>
        <dbReference type="ARBA" id="ARBA00048679"/>
    </source>
</evidence>
<feature type="domain" description="Protein kinase" evidence="11">
    <location>
        <begin position="333"/>
        <end position="631"/>
    </location>
</feature>
<dbReference type="Gene3D" id="1.10.510.10">
    <property type="entry name" value="Transferase(Phosphotransferase) domain 1"/>
    <property type="match status" value="1"/>
</dbReference>
<evidence type="ECO:0000313" key="12">
    <source>
        <dbReference type="EMBL" id="EIW76188.1"/>
    </source>
</evidence>
<protein>
    <recommendedName>
        <fullName evidence="1">non-specific serine/threonine protein kinase</fullName>
        <ecNumber evidence="1">2.7.11.1</ecNumber>
    </recommendedName>
</protein>
<dbReference type="EC" id="2.7.11.1" evidence="1"/>
<gene>
    <name evidence="12" type="ORF">CONPUDRAFT_168767</name>
</gene>
<keyword evidence="5 12" id="KW-0418">Kinase</keyword>
<dbReference type="InterPro" id="IPR000719">
    <property type="entry name" value="Prot_kinase_dom"/>
</dbReference>
<dbReference type="GO" id="GO:0005524">
    <property type="term" value="F:ATP binding"/>
    <property type="evidence" value="ECO:0007669"/>
    <property type="project" value="UniProtKB-UniRule"/>
</dbReference>
<dbReference type="InterPro" id="IPR008271">
    <property type="entry name" value="Ser/Thr_kinase_AS"/>
</dbReference>
<dbReference type="InterPro" id="IPR011009">
    <property type="entry name" value="Kinase-like_dom_sf"/>
</dbReference>
<evidence type="ECO:0000256" key="6">
    <source>
        <dbReference type="ARBA" id="ARBA00022840"/>
    </source>
</evidence>
<evidence type="ECO:0000256" key="3">
    <source>
        <dbReference type="ARBA" id="ARBA00022679"/>
    </source>
</evidence>
<dbReference type="GeneID" id="19206066"/>
<dbReference type="PROSITE" id="PS00108">
    <property type="entry name" value="PROTEIN_KINASE_ST"/>
    <property type="match status" value="1"/>
</dbReference>
<evidence type="ECO:0000256" key="7">
    <source>
        <dbReference type="ARBA" id="ARBA00047899"/>
    </source>
</evidence>
<dbReference type="SUPFAM" id="SSF56112">
    <property type="entry name" value="Protein kinase-like (PK-like)"/>
    <property type="match status" value="1"/>
</dbReference>
<evidence type="ECO:0000313" key="13">
    <source>
        <dbReference type="Proteomes" id="UP000053558"/>
    </source>
</evidence>
<organism evidence="12 13">
    <name type="scientific">Coniophora puteana (strain RWD-64-598)</name>
    <name type="common">Brown rot fungus</name>
    <dbReference type="NCBI Taxonomy" id="741705"/>
    <lineage>
        <taxon>Eukaryota</taxon>
        <taxon>Fungi</taxon>
        <taxon>Dikarya</taxon>
        <taxon>Basidiomycota</taxon>
        <taxon>Agaricomycotina</taxon>
        <taxon>Agaricomycetes</taxon>
        <taxon>Agaricomycetidae</taxon>
        <taxon>Boletales</taxon>
        <taxon>Coniophorineae</taxon>
        <taxon>Coniophoraceae</taxon>
        <taxon>Coniophora</taxon>
    </lineage>
</organism>
<keyword evidence="13" id="KW-1185">Reference proteome</keyword>
<dbReference type="SMART" id="SM00220">
    <property type="entry name" value="S_TKc"/>
    <property type="match status" value="1"/>
</dbReference>
<comment type="catalytic activity">
    <reaction evidence="8">
        <text>L-seryl-[protein] + ATP = O-phospho-L-seryl-[protein] + ADP + H(+)</text>
        <dbReference type="Rhea" id="RHEA:17989"/>
        <dbReference type="Rhea" id="RHEA-COMP:9863"/>
        <dbReference type="Rhea" id="RHEA-COMP:11604"/>
        <dbReference type="ChEBI" id="CHEBI:15378"/>
        <dbReference type="ChEBI" id="CHEBI:29999"/>
        <dbReference type="ChEBI" id="CHEBI:30616"/>
        <dbReference type="ChEBI" id="CHEBI:83421"/>
        <dbReference type="ChEBI" id="CHEBI:456216"/>
        <dbReference type="EC" id="2.7.11.1"/>
    </reaction>
</comment>
<feature type="region of interest" description="Disordered" evidence="10">
    <location>
        <begin position="189"/>
        <end position="221"/>
    </location>
</feature>
<dbReference type="GO" id="GO:0004674">
    <property type="term" value="F:protein serine/threonine kinase activity"/>
    <property type="evidence" value="ECO:0007669"/>
    <property type="project" value="UniProtKB-KW"/>
</dbReference>
<dbReference type="RefSeq" id="XP_007773450.1">
    <property type="nucleotide sequence ID" value="XM_007775260.1"/>
</dbReference>
<accession>A0A5M3MAA4</accession>
<evidence type="ECO:0000256" key="10">
    <source>
        <dbReference type="SAM" id="MobiDB-lite"/>
    </source>
</evidence>
<dbReference type="PROSITE" id="PS00107">
    <property type="entry name" value="PROTEIN_KINASE_ATP"/>
    <property type="match status" value="1"/>
</dbReference>
<dbReference type="PANTHER" id="PTHR24356">
    <property type="entry name" value="SERINE/THREONINE-PROTEIN KINASE"/>
    <property type="match status" value="1"/>
</dbReference>
<keyword evidence="4 9" id="KW-0547">Nucleotide-binding</keyword>
<dbReference type="Gene3D" id="3.30.200.20">
    <property type="entry name" value="Phosphorylase Kinase, domain 1"/>
    <property type="match status" value="1"/>
</dbReference>
<dbReference type="Proteomes" id="UP000053558">
    <property type="component" value="Unassembled WGS sequence"/>
</dbReference>
<reference evidence="13" key="1">
    <citation type="journal article" date="2012" name="Science">
        <title>The Paleozoic origin of enzymatic lignin decomposition reconstructed from 31 fungal genomes.</title>
        <authorList>
            <person name="Floudas D."/>
            <person name="Binder M."/>
            <person name="Riley R."/>
            <person name="Barry K."/>
            <person name="Blanchette R.A."/>
            <person name="Henrissat B."/>
            <person name="Martinez A.T."/>
            <person name="Otillar R."/>
            <person name="Spatafora J.W."/>
            <person name="Yadav J.S."/>
            <person name="Aerts A."/>
            <person name="Benoit I."/>
            <person name="Boyd A."/>
            <person name="Carlson A."/>
            <person name="Copeland A."/>
            <person name="Coutinho P.M."/>
            <person name="de Vries R.P."/>
            <person name="Ferreira P."/>
            <person name="Findley K."/>
            <person name="Foster B."/>
            <person name="Gaskell J."/>
            <person name="Glotzer D."/>
            <person name="Gorecki P."/>
            <person name="Heitman J."/>
            <person name="Hesse C."/>
            <person name="Hori C."/>
            <person name="Igarashi K."/>
            <person name="Jurgens J.A."/>
            <person name="Kallen N."/>
            <person name="Kersten P."/>
            <person name="Kohler A."/>
            <person name="Kuees U."/>
            <person name="Kumar T.K.A."/>
            <person name="Kuo A."/>
            <person name="LaButti K."/>
            <person name="Larrondo L.F."/>
            <person name="Lindquist E."/>
            <person name="Ling A."/>
            <person name="Lombard V."/>
            <person name="Lucas S."/>
            <person name="Lundell T."/>
            <person name="Martin R."/>
            <person name="McLaughlin D.J."/>
            <person name="Morgenstern I."/>
            <person name="Morin E."/>
            <person name="Murat C."/>
            <person name="Nagy L.G."/>
            <person name="Nolan M."/>
            <person name="Ohm R.A."/>
            <person name="Patyshakuliyeva A."/>
            <person name="Rokas A."/>
            <person name="Ruiz-Duenas F.J."/>
            <person name="Sabat G."/>
            <person name="Salamov A."/>
            <person name="Samejima M."/>
            <person name="Schmutz J."/>
            <person name="Slot J.C."/>
            <person name="St John F."/>
            <person name="Stenlid J."/>
            <person name="Sun H."/>
            <person name="Sun S."/>
            <person name="Syed K."/>
            <person name="Tsang A."/>
            <person name="Wiebenga A."/>
            <person name="Young D."/>
            <person name="Pisabarro A."/>
            <person name="Eastwood D.C."/>
            <person name="Martin F."/>
            <person name="Cullen D."/>
            <person name="Grigoriev I.V."/>
            <person name="Hibbett D.S."/>
        </authorList>
    </citation>
    <scope>NUCLEOTIDE SEQUENCE [LARGE SCALE GENOMIC DNA]</scope>
    <source>
        <strain evidence="13">RWD-64-598 SS2</strain>
    </source>
</reference>
<dbReference type="PANTHER" id="PTHR24356:SF1">
    <property type="entry name" value="SERINE_THREONINE-PROTEIN KINASE GREATWALL"/>
    <property type="match status" value="1"/>
</dbReference>
<dbReference type="OrthoDB" id="1668230at2759"/>
<comment type="catalytic activity">
    <reaction evidence="7">
        <text>L-threonyl-[protein] + ATP = O-phospho-L-threonyl-[protein] + ADP + H(+)</text>
        <dbReference type="Rhea" id="RHEA:46608"/>
        <dbReference type="Rhea" id="RHEA-COMP:11060"/>
        <dbReference type="Rhea" id="RHEA-COMP:11605"/>
        <dbReference type="ChEBI" id="CHEBI:15378"/>
        <dbReference type="ChEBI" id="CHEBI:30013"/>
        <dbReference type="ChEBI" id="CHEBI:30616"/>
        <dbReference type="ChEBI" id="CHEBI:61977"/>
        <dbReference type="ChEBI" id="CHEBI:456216"/>
        <dbReference type="EC" id="2.7.11.1"/>
    </reaction>
</comment>
<sequence>MAFFKRLLPVLFQTNRHTDPTRSKSDGTSTDISFLSRGCQRATEAKISSDTAYAQFAIRIRRSNPLCRMLQAQYGGSPIDVQSPHVPACPTSSEASRARCDSSAVPPLAAHARSPTLLYFGDQIVDGDAVERRSSMASLVPTELVPSCLSAAALPIYSGLSEDVSPTDESHGLAKLKYRTSWKLDPDGPARGDGFASRASVPNSSISAEASNANDEATAPVSDDSQNILYYEFPSTSLLSSDATFSNEMNNVRPDVYRYGDTIVPFHHLPSPKITLEAATLALLECPTRASSFSFGKRTDTKPPETLDSILARKPLTFPFRLGGGSGHTTTQFHLIKEIGRGSFGAVCYALSSAGDEVAIKIVDKAGTLFNHPHFGGSDETLEAGLRGVVRWVGEELSALRRVSEDVVGAGGCPFVAPLLCAFADRGSFYMVMRMYPENLHQAMQHSTPRCRVPEYLIRLWAAELLVALEALHAARIVHRDVKPENVLISPSGHIALADFGLASTHARWLPLDAIRIADDDPAYPVGTPGYMAPEQLGQAGPHGCAYGHKVDMYAWALVILEMFIGDGRSWFQVSDRYFDPGRISAVEPRPAQLVEEFVHDRDAQDLLFRVLAPEPSLRPEWNEIRTMPYFADIDWNLLKARAYDPIYRPCLRRRLVRPVGSALHKIRKELGGSNYRHLRRACQIRGAELVRDMPFEYVAPPGVLYDRKHGVSCLAKGDVDRCWCAEPSHWHIAES</sequence>
<dbReference type="Pfam" id="PF00069">
    <property type="entry name" value="Pkinase"/>
    <property type="match status" value="1"/>
</dbReference>
<dbReference type="AlphaFoldDB" id="A0A5M3MAA4"/>
<evidence type="ECO:0000259" key="11">
    <source>
        <dbReference type="PROSITE" id="PS50011"/>
    </source>
</evidence>
<dbReference type="InterPro" id="IPR050236">
    <property type="entry name" value="Ser_Thr_kinase_AGC"/>
</dbReference>
<feature type="compositionally biased region" description="Low complexity" evidence="10">
    <location>
        <begin position="203"/>
        <end position="217"/>
    </location>
</feature>
<dbReference type="PROSITE" id="PS50011">
    <property type="entry name" value="PROTEIN_KINASE_DOM"/>
    <property type="match status" value="1"/>
</dbReference>
<dbReference type="KEGG" id="cput:CONPUDRAFT_168767"/>
<dbReference type="OMA" id="ASTHARW"/>
<comment type="caution">
    <text evidence="12">The sequence shown here is derived from an EMBL/GenBank/DDBJ whole genome shotgun (WGS) entry which is preliminary data.</text>
</comment>
<evidence type="ECO:0000256" key="5">
    <source>
        <dbReference type="ARBA" id="ARBA00022777"/>
    </source>
</evidence>
<evidence type="ECO:0000256" key="2">
    <source>
        <dbReference type="ARBA" id="ARBA00022527"/>
    </source>
</evidence>
<name>A0A5M3MAA4_CONPW</name>
<evidence type="ECO:0000256" key="1">
    <source>
        <dbReference type="ARBA" id="ARBA00012513"/>
    </source>
</evidence>
<keyword evidence="6 9" id="KW-0067">ATP-binding</keyword>
<proteinExistence type="predicted"/>
<dbReference type="InterPro" id="IPR017441">
    <property type="entry name" value="Protein_kinase_ATP_BS"/>
</dbReference>
<evidence type="ECO:0000256" key="4">
    <source>
        <dbReference type="ARBA" id="ARBA00022741"/>
    </source>
</evidence>